<evidence type="ECO:0000313" key="3">
    <source>
        <dbReference type="Proteomes" id="UP001359485"/>
    </source>
</evidence>
<feature type="signal peptide" evidence="1">
    <location>
        <begin position="1"/>
        <end position="19"/>
    </location>
</feature>
<dbReference type="Proteomes" id="UP001359485">
    <property type="component" value="Unassembled WGS sequence"/>
</dbReference>
<comment type="caution">
    <text evidence="2">The sequence shown here is derived from an EMBL/GenBank/DDBJ whole genome shotgun (WGS) entry which is preliminary data.</text>
</comment>
<keyword evidence="1" id="KW-0732">Signal</keyword>
<sequence length="166" mass="18672">MKYLLILLIALSTTSNTSSSTQDSRGGEVANTWLDGFNSPLIQDQGDNKMLKLRFDVSQYQPEEIVVKTVDNKLLASPLEVNATFEITSLTAIIFYISLYFYSRPINVTDRSSHQPNLPRGKQTIFKLLGDKIVGSQVQYFNISMNCETLKGSLWEAASKNFHGRK</sequence>
<reference evidence="2 3" key="1">
    <citation type="submission" date="2023-09" db="EMBL/GenBank/DDBJ databases">
        <title>Genomes of two closely related lineages of the louse Polyplax serrata with different host specificities.</title>
        <authorList>
            <person name="Martinu J."/>
            <person name="Tarabai H."/>
            <person name="Stefka J."/>
            <person name="Hypsa V."/>
        </authorList>
    </citation>
    <scope>NUCLEOTIDE SEQUENCE [LARGE SCALE GENOMIC DNA]</scope>
    <source>
        <strain evidence="2">98ZLc_SE</strain>
    </source>
</reference>
<proteinExistence type="predicted"/>
<keyword evidence="3" id="KW-1185">Reference proteome</keyword>
<feature type="chain" id="PRO_5045947968" evidence="1">
    <location>
        <begin position="20"/>
        <end position="166"/>
    </location>
</feature>
<gene>
    <name evidence="2" type="ORF">RUM44_007969</name>
</gene>
<evidence type="ECO:0000313" key="2">
    <source>
        <dbReference type="EMBL" id="KAK6637547.1"/>
    </source>
</evidence>
<accession>A0ABR1BB40</accession>
<evidence type="ECO:0000256" key="1">
    <source>
        <dbReference type="SAM" id="SignalP"/>
    </source>
</evidence>
<name>A0ABR1BB40_POLSC</name>
<organism evidence="2 3">
    <name type="scientific">Polyplax serrata</name>
    <name type="common">Common mouse louse</name>
    <dbReference type="NCBI Taxonomy" id="468196"/>
    <lineage>
        <taxon>Eukaryota</taxon>
        <taxon>Metazoa</taxon>
        <taxon>Ecdysozoa</taxon>
        <taxon>Arthropoda</taxon>
        <taxon>Hexapoda</taxon>
        <taxon>Insecta</taxon>
        <taxon>Pterygota</taxon>
        <taxon>Neoptera</taxon>
        <taxon>Paraneoptera</taxon>
        <taxon>Psocodea</taxon>
        <taxon>Troctomorpha</taxon>
        <taxon>Phthiraptera</taxon>
        <taxon>Anoplura</taxon>
        <taxon>Polyplacidae</taxon>
        <taxon>Polyplax</taxon>
    </lineage>
</organism>
<dbReference type="EMBL" id="JAWJWF010000002">
    <property type="protein sequence ID" value="KAK6637547.1"/>
    <property type="molecule type" value="Genomic_DNA"/>
</dbReference>
<protein>
    <submittedName>
        <fullName evidence="2">Uncharacterized protein</fullName>
    </submittedName>
</protein>